<sequence length="106" mass="11514">MHTPSPLLSCQNATLLIERRADEALPVAARAQLWAHLRLCPYCRRYDFQSQFLARNARAAAEARATPESSLPAATRERLARLLAANVPHLPPPPPADEGTAGGPQP</sequence>
<name>A0ABP8IDJ7_9BACT</name>
<evidence type="ECO:0000256" key="1">
    <source>
        <dbReference type="SAM" id="MobiDB-lite"/>
    </source>
</evidence>
<comment type="caution">
    <text evidence="2">The sequence shown here is derived from an EMBL/GenBank/DDBJ whole genome shotgun (WGS) entry which is preliminary data.</text>
</comment>
<organism evidence="2 3">
    <name type="scientific">Hymenobacter saemangeumensis</name>
    <dbReference type="NCBI Taxonomy" id="1084522"/>
    <lineage>
        <taxon>Bacteria</taxon>
        <taxon>Pseudomonadati</taxon>
        <taxon>Bacteroidota</taxon>
        <taxon>Cytophagia</taxon>
        <taxon>Cytophagales</taxon>
        <taxon>Hymenobacteraceae</taxon>
        <taxon>Hymenobacter</taxon>
    </lineage>
</organism>
<evidence type="ECO:0000313" key="2">
    <source>
        <dbReference type="EMBL" id="GAA4356561.1"/>
    </source>
</evidence>
<evidence type="ECO:0008006" key="4">
    <source>
        <dbReference type="Google" id="ProtNLM"/>
    </source>
</evidence>
<dbReference type="RefSeq" id="WP_345235933.1">
    <property type="nucleotide sequence ID" value="NZ_BAABGZ010000020.1"/>
</dbReference>
<reference evidence="3" key="1">
    <citation type="journal article" date="2019" name="Int. J. Syst. Evol. Microbiol.">
        <title>The Global Catalogue of Microorganisms (GCM) 10K type strain sequencing project: providing services to taxonomists for standard genome sequencing and annotation.</title>
        <authorList>
            <consortium name="The Broad Institute Genomics Platform"/>
            <consortium name="The Broad Institute Genome Sequencing Center for Infectious Disease"/>
            <person name="Wu L."/>
            <person name="Ma J."/>
        </authorList>
    </citation>
    <scope>NUCLEOTIDE SEQUENCE [LARGE SCALE GENOMIC DNA]</scope>
    <source>
        <strain evidence="3">JCM 17923</strain>
    </source>
</reference>
<evidence type="ECO:0000313" key="3">
    <source>
        <dbReference type="Proteomes" id="UP001501153"/>
    </source>
</evidence>
<keyword evidence="3" id="KW-1185">Reference proteome</keyword>
<accession>A0ABP8IDJ7</accession>
<feature type="region of interest" description="Disordered" evidence="1">
    <location>
        <begin position="84"/>
        <end position="106"/>
    </location>
</feature>
<protein>
    <recommendedName>
        <fullName evidence="4">Zf-HC2 domain-containing protein</fullName>
    </recommendedName>
</protein>
<dbReference type="EMBL" id="BAABGZ010000020">
    <property type="protein sequence ID" value="GAA4356561.1"/>
    <property type="molecule type" value="Genomic_DNA"/>
</dbReference>
<proteinExistence type="predicted"/>
<gene>
    <name evidence="2" type="ORF">GCM10023185_20440</name>
</gene>
<dbReference type="Proteomes" id="UP001501153">
    <property type="component" value="Unassembled WGS sequence"/>
</dbReference>